<keyword evidence="5" id="KW-1185">Reference proteome</keyword>
<dbReference type="InterPro" id="IPR009967">
    <property type="entry name" value="Flagellum_FlbT"/>
</dbReference>
<dbReference type="EMBL" id="JBHUIP010000005">
    <property type="protein sequence ID" value="MFD2262714.1"/>
    <property type="molecule type" value="Genomic_DNA"/>
</dbReference>
<evidence type="ECO:0000256" key="2">
    <source>
        <dbReference type="ARBA" id="ARBA00022795"/>
    </source>
</evidence>
<evidence type="ECO:0000313" key="4">
    <source>
        <dbReference type="EMBL" id="MFD2262714.1"/>
    </source>
</evidence>
<keyword evidence="4" id="KW-0282">Flagellum</keyword>
<evidence type="ECO:0000256" key="3">
    <source>
        <dbReference type="ARBA" id="ARBA00022884"/>
    </source>
</evidence>
<accession>A0ABW5DP69</accession>
<keyword evidence="1" id="KW-0678">Repressor</keyword>
<keyword evidence="2" id="KW-1005">Bacterial flagellum biogenesis</keyword>
<dbReference type="Pfam" id="PF07378">
    <property type="entry name" value="FlbT"/>
    <property type="match status" value="1"/>
</dbReference>
<keyword evidence="3" id="KW-0694">RNA-binding</keyword>
<keyword evidence="4" id="KW-0966">Cell projection</keyword>
<dbReference type="RefSeq" id="WP_379875680.1">
    <property type="nucleotide sequence ID" value="NZ_JBHUIP010000005.1"/>
</dbReference>
<name>A0ABW5DP69_9PROT</name>
<dbReference type="Proteomes" id="UP001597295">
    <property type="component" value="Unassembled WGS sequence"/>
</dbReference>
<evidence type="ECO:0000313" key="5">
    <source>
        <dbReference type="Proteomes" id="UP001597295"/>
    </source>
</evidence>
<protein>
    <submittedName>
        <fullName evidence="4">Flagellar biosynthesis repressor FlbT</fullName>
    </submittedName>
</protein>
<reference evidence="5" key="1">
    <citation type="journal article" date="2019" name="Int. J. Syst. Evol. Microbiol.">
        <title>The Global Catalogue of Microorganisms (GCM) 10K type strain sequencing project: providing services to taxonomists for standard genome sequencing and annotation.</title>
        <authorList>
            <consortium name="The Broad Institute Genomics Platform"/>
            <consortium name="The Broad Institute Genome Sequencing Center for Infectious Disease"/>
            <person name="Wu L."/>
            <person name="Ma J."/>
        </authorList>
    </citation>
    <scope>NUCLEOTIDE SEQUENCE [LARGE SCALE GENOMIC DNA]</scope>
    <source>
        <strain evidence="5">CGMCC 1.19062</strain>
    </source>
</reference>
<proteinExistence type="predicted"/>
<organism evidence="4 5">
    <name type="scientific">Lacibacterium aquatile</name>
    <dbReference type="NCBI Taxonomy" id="1168082"/>
    <lineage>
        <taxon>Bacteria</taxon>
        <taxon>Pseudomonadati</taxon>
        <taxon>Pseudomonadota</taxon>
        <taxon>Alphaproteobacteria</taxon>
        <taxon>Rhodospirillales</taxon>
        <taxon>Rhodospirillaceae</taxon>
    </lineage>
</organism>
<sequence length="142" mass="16055">MGLKLNLKAGERVIINGAVITAEKATSIILHNMASVLSERHVIRPDEATTPARRLYYAIQCSYVSTPDELPAYLRDVEILLNDYEAATTIAETHANLRAMRSMVEGHRYYDAMRLCRDLIKYEDIILGMSTKQKPAHSFMPD</sequence>
<comment type="caution">
    <text evidence="4">The sequence shown here is derived from an EMBL/GenBank/DDBJ whole genome shotgun (WGS) entry which is preliminary data.</text>
</comment>
<keyword evidence="4" id="KW-0969">Cilium</keyword>
<evidence type="ECO:0000256" key="1">
    <source>
        <dbReference type="ARBA" id="ARBA00022491"/>
    </source>
</evidence>
<gene>
    <name evidence="4" type="ORF">ACFSM5_07425</name>
</gene>